<evidence type="ECO:0000313" key="2">
    <source>
        <dbReference type="EMBL" id="CAF4632851.1"/>
    </source>
</evidence>
<feature type="non-terminal residue" evidence="2">
    <location>
        <position position="99"/>
    </location>
</feature>
<organism evidence="2 3">
    <name type="scientific">Rotaria magnacalcarata</name>
    <dbReference type="NCBI Taxonomy" id="392030"/>
    <lineage>
        <taxon>Eukaryota</taxon>
        <taxon>Metazoa</taxon>
        <taxon>Spiralia</taxon>
        <taxon>Gnathifera</taxon>
        <taxon>Rotifera</taxon>
        <taxon>Eurotatoria</taxon>
        <taxon>Bdelloidea</taxon>
        <taxon>Philodinida</taxon>
        <taxon>Philodinidae</taxon>
        <taxon>Rotaria</taxon>
    </lineage>
</organism>
<evidence type="ECO:0000256" key="1">
    <source>
        <dbReference type="SAM" id="MobiDB-lite"/>
    </source>
</evidence>
<sequence>KKRRTSFRHFSQFLKRSHSTNTDLSTIATNSNVQQQQQQQQQQQPAKLPADFIYQRLHTKLVDENDSSFITRSNTSIMCNSSGSALVPISEEENPLPMK</sequence>
<gene>
    <name evidence="2" type="ORF">OVN521_LOCUS46286</name>
</gene>
<comment type="caution">
    <text evidence="2">The sequence shown here is derived from an EMBL/GenBank/DDBJ whole genome shotgun (WGS) entry which is preliminary data.</text>
</comment>
<reference evidence="2" key="1">
    <citation type="submission" date="2021-02" db="EMBL/GenBank/DDBJ databases">
        <authorList>
            <person name="Nowell W R."/>
        </authorList>
    </citation>
    <scope>NUCLEOTIDE SEQUENCE</scope>
</reference>
<feature type="non-terminal residue" evidence="2">
    <location>
        <position position="1"/>
    </location>
</feature>
<protein>
    <submittedName>
        <fullName evidence="2">Uncharacterized protein</fullName>
    </submittedName>
</protein>
<name>A0A821EBP3_9BILA</name>
<accession>A0A821EBP3</accession>
<keyword evidence="3" id="KW-1185">Reference proteome</keyword>
<feature type="region of interest" description="Disordered" evidence="1">
    <location>
        <begin position="1"/>
        <end position="23"/>
    </location>
</feature>
<dbReference type="AlphaFoldDB" id="A0A821EBP3"/>
<dbReference type="EMBL" id="CAJOBG010081303">
    <property type="protein sequence ID" value="CAF4632851.1"/>
    <property type="molecule type" value="Genomic_DNA"/>
</dbReference>
<evidence type="ECO:0000313" key="3">
    <source>
        <dbReference type="Proteomes" id="UP000663866"/>
    </source>
</evidence>
<dbReference type="Proteomes" id="UP000663866">
    <property type="component" value="Unassembled WGS sequence"/>
</dbReference>
<proteinExistence type="predicted"/>